<dbReference type="STRING" id="502025.Hoch_0137"/>
<name>D0LGN2_HALO1</name>
<proteinExistence type="predicted"/>
<dbReference type="EMBL" id="CP001804">
    <property type="protein sequence ID" value="ACY12778.1"/>
    <property type="molecule type" value="Genomic_DNA"/>
</dbReference>
<reference evidence="1 2" key="1">
    <citation type="journal article" date="2010" name="Stand. Genomic Sci.">
        <title>Complete genome sequence of Haliangium ochraceum type strain (SMP-2).</title>
        <authorList>
            <consortium name="US DOE Joint Genome Institute (JGI-PGF)"/>
            <person name="Ivanova N."/>
            <person name="Daum C."/>
            <person name="Lang E."/>
            <person name="Abt B."/>
            <person name="Kopitz M."/>
            <person name="Saunders E."/>
            <person name="Lapidus A."/>
            <person name="Lucas S."/>
            <person name="Glavina Del Rio T."/>
            <person name="Nolan M."/>
            <person name="Tice H."/>
            <person name="Copeland A."/>
            <person name="Cheng J.F."/>
            <person name="Chen F."/>
            <person name="Bruce D."/>
            <person name="Goodwin L."/>
            <person name="Pitluck S."/>
            <person name="Mavromatis K."/>
            <person name="Pati A."/>
            <person name="Mikhailova N."/>
            <person name="Chen A."/>
            <person name="Palaniappan K."/>
            <person name="Land M."/>
            <person name="Hauser L."/>
            <person name="Chang Y.J."/>
            <person name="Jeffries C.D."/>
            <person name="Detter J.C."/>
            <person name="Brettin T."/>
            <person name="Rohde M."/>
            <person name="Goker M."/>
            <person name="Bristow J."/>
            <person name="Markowitz V."/>
            <person name="Eisen J.A."/>
            <person name="Hugenholtz P."/>
            <person name="Kyrpides N.C."/>
            <person name="Klenk H.P."/>
        </authorList>
    </citation>
    <scope>NUCLEOTIDE SEQUENCE [LARGE SCALE GENOMIC DNA]</scope>
    <source>
        <strain evidence="2">DSM 14365 / CIP 107738 / JCM 11303 / AJ 13395 / SMP-2</strain>
    </source>
</reference>
<dbReference type="HOGENOM" id="CLU_1523101_0_0_7"/>
<dbReference type="AlphaFoldDB" id="D0LGN2"/>
<keyword evidence="2" id="KW-1185">Reference proteome</keyword>
<evidence type="ECO:0000313" key="2">
    <source>
        <dbReference type="Proteomes" id="UP000001880"/>
    </source>
</evidence>
<sequence length="176" mass="19036">MTRWDAKVFAAFVSDRRPRARARTHLRGLALALGLVLLALGGCVEVGGGAAEFSWTLRNFAGDRALSCEGVGMSWVQLNWRTVAEGDPNPALEAEGSKRFPCADDRGITEFIIPSGRKMLWVEPLCQDGEAFTRYEVPPPVVRNVADGAVLTLDSLLIVVDPACTCAAECAAFELR</sequence>
<dbReference type="KEGG" id="hoh:Hoch_0137"/>
<protein>
    <submittedName>
        <fullName evidence="1">Uncharacterized protein</fullName>
    </submittedName>
</protein>
<dbReference type="Proteomes" id="UP000001880">
    <property type="component" value="Chromosome"/>
</dbReference>
<evidence type="ECO:0000313" key="1">
    <source>
        <dbReference type="EMBL" id="ACY12778.1"/>
    </source>
</evidence>
<organism evidence="1 2">
    <name type="scientific">Haliangium ochraceum (strain DSM 14365 / JCM 11303 / SMP-2)</name>
    <dbReference type="NCBI Taxonomy" id="502025"/>
    <lineage>
        <taxon>Bacteria</taxon>
        <taxon>Pseudomonadati</taxon>
        <taxon>Myxococcota</taxon>
        <taxon>Polyangia</taxon>
        <taxon>Haliangiales</taxon>
        <taxon>Kofleriaceae</taxon>
        <taxon>Haliangium</taxon>
    </lineage>
</organism>
<accession>D0LGN2</accession>
<gene>
    <name evidence="1" type="ordered locus">Hoch_0137</name>
</gene>